<evidence type="ECO:0000313" key="1">
    <source>
        <dbReference type="EMBL" id="KAF6023051.1"/>
    </source>
</evidence>
<dbReference type="PANTHER" id="PTHR22605:SF16">
    <property type="entry name" value="E3 UBIQUITIN-PROTEIN LIGASE RNF213"/>
    <property type="match status" value="1"/>
</dbReference>
<dbReference type="Proteomes" id="UP000593567">
    <property type="component" value="Unassembled WGS sequence"/>
</dbReference>
<keyword evidence="2" id="KW-1185">Reference proteome</keyword>
<reference evidence="1" key="1">
    <citation type="submission" date="2020-06" db="EMBL/GenBank/DDBJ databases">
        <title>Draft genome of Bugula neritina, a colonial animal packing powerful symbionts and potential medicines.</title>
        <authorList>
            <person name="Rayko M."/>
        </authorList>
    </citation>
    <scope>NUCLEOTIDE SEQUENCE [LARGE SCALE GENOMIC DNA]</scope>
    <source>
        <strain evidence="1">Kwan_BN1</strain>
    </source>
</reference>
<evidence type="ECO:0000313" key="2">
    <source>
        <dbReference type="Proteomes" id="UP000593567"/>
    </source>
</evidence>
<dbReference type="GO" id="GO:0016887">
    <property type="term" value="F:ATP hydrolysis activity"/>
    <property type="evidence" value="ECO:0007669"/>
    <property type="project" value="InterPro"/>
</dbReference>
<dbReference type="GO" id="GO:0004842">
    <property type="term" value="F:ubiquitin-protein transferase activity"/>
    <property type="evidence" value="ECO:0007669"/>
    <property type="project" value="InterPro"/>
</dbReference>
<dbReference type="EMBL" id="VXIV02002768">
    <property type="protein sequence ID" value="KAF6023051.1"/>
    <property type="molecule type" value="Genomic_DNA"/>
</dbReference>
<dbReference type="AlphaFoldDB" id="A0A7J7JBP4"/>
<organism evidence="1 2">
    <name type="scientific">Bugula neritina</name>
    <name type="common">Brown bryozoan</name>
    <name type="synonym">Sertularia neritina</name>
    <dbReference type="NCBI Taxonomy" id="10212"/>
    <lineage>
        <taxon>Eukaryota</taxon>
        <taxon>Metazoa</taxon>
        <taxon>Spiralia</taxon>
        <taxon>Lophotrochozoa</taxon>
        <taxon>Bryozoa</taxon>
        <taxon>Gymnolaemata</taxon>
        <taxon>Cheilostomatida</taxon>
        <taxon>Flustrina</taxon>
        <taxon>Buguloidea</taxon>
        <taxon>Bugulidae</taxon>
        <taxon>Bugula</taxon>
    </lineage>
</organism>
<name>A0A7J7JBP4_BUGNE</name>
<dbReference type="OrthoDB" id="2423195at2759"/>
<protein>
    <submittedName>
        <fullName evidence="1">Uncharacterized protein</fullName>
    </submittedName>
</protein>
<dbReference type="InterPro" id="IPR027417">
    <property type="entry name" value="P-loop_NTPase"/>
</dbReference>
<gene>
    <name evidence="1" type="ORF">EB796_018640</name>
</gene>
<accession>A0A7J7JBP4</accession>
<dbReference type="InterPro" id="IPR031248">
    <property type="entry name" value="RNF213"/>
</dbReference>
<sequence length="281" mass="32265">MKKTWEKSNYPYLFFNEDGESFTTLGFHAESRGKEYVLINKKTQQPFSDYNIPRPLYDALIRNHLPISEDFNTMERRKQLQKLRSIMVKEVTYTQDSKTIPMFTEEDYDPDPNYVLTMDNAKKIIAIHQRLRVGIPVIVMGETGCGKTKLINFMSLLQIPSALKDQLQTMIIVKIPEVYTILFLDEVNTTEAVGLVKEIICDNRINGKPLSCDAKLKIIAACNPYRRVQPLPQSLLPLVWDFGTLQSDVANISANSVESAYIRQMIVKFVSFVTNYHVCQP</sequence>
<dbReference type="Gene3D" id="3.40.50.300">
    <property type="entry name" value="P-loop containing nucleotide triphosphate hydrolases"/>
    <property type="match status" value="1"/>
</dbReference>
<proteinExistence type="predicted"/>
<dbReference type="PANTHER" id="PTHR22605">
    <property type="entry name" value="RZ-TYPE DOMAIN-CONTAINING PROTEIN"/>
    <property type="match status" value="1"/>
</dbReference>
<comment type="caution">
    <text evidence="1">The sequence shown here is derived from an EMBL/GenBank/DDBJ whole genome shotgun (WGS) entry which is preliminary data.</text>
</comment>
<dbReference type="SUPFAM" id="SSF52540">
    <property type="entry name" value="P-loop containing nucleoside triphosphate hydrolases"/>
    <property type="match status" value="1"/>
</dbReference>